<sequence length="523" mass="57156">MQHWTSPRRAPRQLSSDSRAPALAKQAVTPRTSAASLLMNHSRPRLPRRQRVGVIDDSDSEPEFGTEPMPEPIPESMPELEPALAQVPAPSRSRDTLPMGSAGAVPVAEPHQGSQNFSKTRLSASHVLVISDESDGEVDTWKPHRRSSALSATVSVEQGMQMKQDSSCLTTRENSPVPPVLGRAFTRRTAAAVHPKISFATAVADTLAGAPVDIIRPLLPSSAQMHAYHACLPPYQRPALVAINNLVHHHEAANATVGDRLLTDPSRRGPGGEHRLFVNAYDPVGLHVPSTWPDNADLLTSREPTMDARRHLRRAPQPVAAARDAALLALPASSSIHTTTSSAPFASDEGPFISDTILLENFRERVDLVWDTDEDEDVVDAGTVARRDAGAHVGTGEAERPVIDKDGDCDDDASQAGSQQIATASLLPKSASLGEADLPYVSWDDERFLELTRRRSYYERRAVRRYEERQKWARARLETAIGYQLERGLNREALADLGIETGPGAIMGYLPIDESWLPVYIKF</sequence>
<feature type="compositionally biased region" description="Basic and acidic residues" evidence="1">
    <location>
        <begin position="397"/>
        <end position="406"/>
    </location>
</feature>
<proteinExistence type="predicted"/>
<name>A0A4P9X0L2_9FUNG</name>
<organism evidence="2 3">
    <name type="scientific">Caulochytrium protostelioides</name>
    <dbReference type="NCBI Taxonomy" id="1555241"/>
    <lineage>
        <taxon>Eukaryota</taxon>
        <taxon>Fungi</taxon>
        <taxon>Fungi incertae sedis</taxon>
        <taxon>Chytridiomycota</taxon>
        <taxon>Chytridiomycota incertae sedis</taxon>
        <taxon>Chytridiomycetes</taxon>
        <taxon>Caulochytriales</taxon>
        <taxon>Caulochytriaceae</taxon>
        <taxon>Caulochytrium</taxon>
    </lineage>
</organism>
<protein>
    <submittedName>
        <fullName evidence="2">Uncharacterized protein</fullName>
    </submittedName>
</protein>
<feature type="region of interest" description="Disordered" evidence="1">
    <location>
        <begin position="390"/>
        <end position="415"/>
    </location>
</feature>
<feature type="compositionally biased region" description="Basic residues" evidence="1">
    <location>
        <begin position="42"/>
        <end position="51"/>
    </location>
</feature>
<dbReference type="AlphaFoldDB" id="A0A4P9X0L2"/>
<evidence type="ECO:0000313" key="3">
    <source>
        <dbReference type="Proteomes" id="UP000268535"/>
    </source>
</evidence>
<dbReference type="Proteomes" id="UP000268535">
    <property type="component" value="Unassembled WGS sequence"/>
</dbReference>
<gene>
    <name evidence="2" type="ORF">CAUPRSCDRAFT_10210</name>
</gene>
<accession>A0A4P9X0L2</accession>
<dbReference type="EMBL" id="ML009110">
    <property type="protein sequence ID" value="RKO98188.1"/>
    <property type="molecule type" value="Genomic_DNA"/>
</dbReference>
<feature type="region of interest" description="Disordered" evidence="1">
    <location>
        <begin position="1"/>
        <end position="77"/>
    </location>
</feature>
<evidence type="ECO:0000313" key="2">
    <source>
        <dbReference type="EMBL" id="RKO98188.1"/>
    </source>
</evidence>
<evidence type="ECO:0000256" key="1">
    <source>
        <dbReference type="SAM" id="MobiDB-lite"/>
    </source>
</evidence>
<reference evidence="3" key="1">
    <citation type="journal article" date="2018" name="Nat. Microbiol.">
        <title>Leveraging single-cell genomics to expand the fungal tree of life.</title>
        <authorList>
            <person name="Ahrendt S.R."/>
            <person name="Quandt C.A."/>
            <person name="Ciobanu D."/>
            <person name="Clum A."/>
            <person name="Salamov A."/>
            <person name="Andreopoulos B."/>
            <person name="Cheng J.F."/>
            <person name="Woyke T."/>
            <person name="Pelin A."/>
            <person name="Henrissat B."/>
            <person name="Reynolds N.K."/>
            <person name="Benny G.L."/>
            <person name="Smith M.E."/>
            <person name="James T.Y."/>
            <person name="Grigoriev I.V."/>
        </authorList>
    </citation>
    <scope>NUCLEOTIDE SEQUENCE [LARGE SCALE GENOMIC DNA]</scope>
    <source>
        <strain evidence="3">ATCC 52028</strain>
    </source>
</reference>